<protein>
    <submittedName>
        <fullName evidence="2">Uncharacterized protein</fullName>
    </submittedName>
</protein>
<dbReference type="OrthoDB" id="3257151at2759"/>
<reference evidence="2 3" key="1">
    <citation type="journal article" date="2020" name="ISME J.">
        <title>Uncovering the hidden diversity of litter-decomposition mechanisms in mushroom-forming fungi.</title>
        <authorList>
            <person name="Floudas D."/>
            <person name="Bentzer J."/>
            <person name="Ahren D."/>
            <person name="Johansson T."/>
            <person name="Persson P."/>
            <person name="Tunlid A."/>
        </authorList>
    </citation>
    <scope>NUCLEOTIDE SEQUENCE [LARGE SCALE GENOMIC DNA]</scope>
    <source>
        <strain evidence="2 3">CBS 661.87</strain>
    </source>
</reference>
<comment type="caution">
    <text evidence="2">The sequence shown here is derived from an EMBL/GenBank/DDBJ whole genome shotgun (WGS) entry which is preliminary data.</text>
</comment>
<feature type="compositionally biased region" description="Pro residues" evidence="1">
    <location>
        <begin position="213"/>
        <end position="234"/>
    </location>
</feature>
<name>A0A8H5M0A5_9AGAR</name>
<feature type="region of interest" description="Disordered" evidence="1">
    <location>
        <begin position="29"/>
        <end position="59"/>
    </location>
</feature>
<proteinExistence type="predicted"/>
<dbReference type="Proteomes" id="UP000565441">
    <property type="component" value="Unassembled WGS sequence"/>
</dbReference>
<feature type="region of interest" description="Disordered" evidence="1">
    <location>
        <begin position="202"/>
        <end position="235"/>
    </location>
</feature>
<feature type="compositionally biased region" description="Basic residues" evidence="1">
    <location>
        <begin position="46"/>
        <end position="55"/>
    </location>
</feature>
<organism evidence="2 3">
    <name type="scientific">Tricholomella constricta</name>
    <dbReference type="NCBI Taxonomy" id="117010"/>
    <lineage>
        <taxon>Eukaryota</taxon>
        <taxon>Fungi</taxon>
        <taxon>Dikarya</taxon>
        <taxon>Basidiomycota</taxon>
        <taxon>Agaricomycotina</taxon>
        <taxon>Agaricomycetes</taxon>
        <taxon>Agaricomycetidae</taxon>
        <taxon>Agaricales</taxon>
        <taxon>Tricholomatineae</taxon>
        <taxon>Lyophyllaceae</taxon>
        <taxon>Tricholomella</taxon>
    </lineage>
</organism>
<dbReference type="AlphaFoldDB" id="A0A8H5M0A5"/>
<keyword evidence="3" id="KW-1185">Reference proteome</keyword>
<sequence>MAKRKAAATSFDIAATQYISTSEAVKTRLRKRRNVTPTRAPLQPKAKLKPKLKPKPKTEATEPILTAVAQSLSLQPLALVHMDELAKIWDADKRTPTVASRRAWALARGVKPDHVHRWWARRKQVAKRKQELGGIPSGTYELPVGSPPIVEVKREATPLELLKVHGNIQVKEEATGVVQLGSDAPSSDRTLIACPPRHRKKHYLRSSSRPSSPLLPPSSPPPPLSSVPPSPSPVPSTAVTPLLLLCSPSSTESRSKEVTKSEVWCTDGQSSLFERPAFTCDLCLCPRGTALWLPQCTL</sequence>
<accession>A0A8H5M0A5</accession>
<evidence type="ECO:0000313" key="3">
    <source>
        <dbReference type="Proteomes" id="UP000565441"/>
    </source>
</evidence>
<gene>
    <name evidence="2" type="ORF">D9615_008270</name>
</gene>
<evidence type="ECO:0000313" key="2">
    <source>
        <dbReference type="EMBL" id="KAF5375939.1"/>
    </source>
</evidence>
<dbReference type="EMBL" id="JAACJP010000031">
    <property type="protein sequence ID" value="KAF5375939.1"/>
    <property type="molecule type" value="Genomic_DNA"/>
</dbReference>
<evidence type="ECO:0000256" key="1">
    <source>
        <dbReference type="SAM" id="MobiDB-lite"/>
    </source>
</evidence>